<keyword evidence="3" id="KW-1185">Reference proteome</keyword>
<dbReference type="GO" id="GO:0016853">
    <property type="term" value="F:isomerase activity"/>
    <property type="evidence" value="ECO:0007669"/>
    <property type="project" value="UniProtKB-KW"/>
</dbReference>
<protein>
    <submittedName>
        <fullName evidence="2">Xylose isomerase-like TIM barrel protein</fullName>
    </submittedName>
</protein>
<keyword evidence="2" id="KW-0413">Isomerase</keyword>
<dbReference type="Proteomes" id="UP000240708">
    <property type="component" value="Unassembled WGS sequence"/>
</dbReference>
<name>A0A2P8E0P0_9BACT</name>
<feature type="domain" description="Xylose isomerase-like TIM barrel" evidence="1">
    <location>
        <begin position="117"/>
        <end position="292"/>
    </location>
</feature>
<organism evidence="2 3">
    <name type="scientific">Cecembia rubra</name>
    <dbReference type="NCBI Taxonomy" id="1485585"/>
    <lineage>
        <taxon>Bacteria</taxon>
        <taxon>Pseudomonadati</taxon>
        <taxon>Bacteroidota</taxon>
        <taxon>Cytophagia</taxon>
        <taxon>Cytophagales</taxon>
        <taxon>Cyclobacteriaceae</taxon>
        <taxon>Cecembia</taxon>
    </lineage>
</organism>
<reference evidence="2 3" key="1">
    <citation type="submission" date="2018-03" db="EMBL/GenBank/DDBJ databases">
        <title>Genomic Encyclopedia of Archaeal and Bacterial Type Strains, Phase II (KMG-II): from individual species to whole genera.</title>
        <authorList>
            <person name="Goeker M."/>
        </authorList>
    </citation>
    <scope>NUCLEOTIDE SEQUENCE [LARGE SCALE GENOMIC DNA]</scope>
    <source>
        <strain evidence="2 3">DSM 28057</strain>
    </source>
</reference>
<gene>
    <name evidence="2" type="ORF">CLV48_108156</name>
</gene>
<evidence type="ECO:0000259" key="1">
    <source>
        <dbReference type="Pfam" id="PF01261"/>
    </source>
</evidence>
<dbReference type="PANTHER" id="PTHR12110">
    <property type="entry name" value="HYDROXYPYRUVATE ISOMERASE"/>
    <property type="match status" value="1"/>
</dbReference>
<dbReference type="InterPro" id="IPR050312">
    <property type="entry name" value="IolE/XylAMocC-like"/>
</dbReference>
<dbReference type="InterPro" id="IPR013022">
    <property type="entry name" value="Xyl_isomerase-like_TIM-brl"/>
</dbReference>
<dbReference type="RefSeq" id="WP_106568045.1">
    <property type="nucleotide sequence ID" value="NZ_PYGF01000008.1"/>
</dbReference>
<sequence length="365" mass="41468">MKHDPHLTFDPDRRKFLLNAGVLTLAMAMPGTVLGKFLTREKMGIVVHSYGLRWNASVQSPEFPGFQNALQLLEHCHMIGSGGIQVGVQNWTNEFATLLKKRSQELNMYIEGSIGLPRSEKEAVGFENQIEVAKSAGVNIFRTVCLGGRRYETFTNKTEFESFKEESLKGLKRASKIAEKHQVKLAIENHKDWRAKELVEIIHWLDNKWAGVTLDFGNNISLLEDPDEVIEILAPFAFSTHIKDMGLLTYENGFLLSEIPLGQGVVNLEKAVSLCLQHNQEIKFNLEMITRDPLKIPCLEEGYWKTFENLPANELAKTLRLVRDKGFNGKLPIISNLNPEEQLSKEEENILACLEYSKSQLKMKR</sequence>
<dbReference type="Gene3D" id="3.20.20.150">
    <property type="entry name" value="Divalent-metal-dependent TIM barrel enzymes"/>
    <property type="match status" value="1"/>
</dbReference>
<dbReference type="OrthoDB" id="256906at2"/>
<dbReference type="SUPFAM" id="SSF51658">
    <property type="entry name" value="Xylose isomerase-like"/>
    <property type="match status" value="1"/>
</dbReference>
<proteinExistence type="predicted"/>
<dbReference type="AlphaFoldDB" id="A0A2P8E0P0"/>
<comment type="caution">
    <text evidence="2">The sequence shown here is derived from an EMBL/GenBank/DDBJ whole genome shotgun (WGS) entry which is preliminary data.</text>
</comment>
<evidence type="ECO:0000313" key="2">
    <source>
        <dbReference type="EMBL" id="PSL03046.1"/>
    </source>
</evidence>
<evidence type="ECO:0000313" key="3">
    <source>
        <dbReference type="Proteomes" id="UP000240708"/>
    </source>
</evidence>
<accession>A0A2P8E0P0</accession>
<dbReference type="EMBL" id="PYGF01000008">
    <property type="protein sequence ID" value="PSL03046.1"/>
    <property type="molecule type" value="Genomic_DNA"/>
</dbReference>
<dbReference type="Pfam" id="PF01261">
    <property type="entry name" value="AP_endonuc_2"/>
    <property type="match status" value="1"/>
</dbReference>
<dbReference type="PANTHER" id="PTHR12110:SF53">
    <property type="entry name" value="BLR5974 PROTEIN"/>
    <property type="match status" value="1"/>
</dbReference>
<dbReference type="InterPro" id="IPR036237">
    <property type="entry name" value="Xyl_isomerase-like_sf"/>
</dbReference>